<proteinExistence type="predicted"/>
<sequence length="37" mass="3643">MTVGCEEGEGLSGAAVFSVGAIVADGALEATEEVLFL</sequence>
<keyword evidence="2" id="KW-1185">Reference proteome</keyword>
<dbReference type="Proteomes" id="UP000034076">
    <property type="component" value="Unassembled WGS sequence"/>
</dbReference>
<name>A0A0M2ND06_9FIRM</name>
<comment type="caution">
    <text evidence="1">The sequence shown here is derived from an EMBL/GenBank/DDBJ whole genome shotgun (WGS) entry which is preliminary data.</text>
</comment>
<organism evidence="1 2">
    <name type="scientific">Christensenella hongkongensis</name>
    <dbReference type="NCBI Taxonomy" id="270498"/>
    <lineage>
        <taxon>Bacteria</taxon>
        <taxon>Bacillati</taxon>
        <taxon>Bacillota</taxon>
        <taxon>Clostridia</taxon>
        <taxon>Christensenellales</taxon>
        <taxon>Christensenellaceae</taxon>
        <taxon>Christensenella</taxon>
    </lineage>
</organism>
<dbReference type="AlphaFoldDB" id="A0A0M2ND06"/>
<accession>A0A0M2ND06</accession>
<dbReference type="EMBL" id="LAYJ01000112">
    <property type="protein sequence ID" value="KKI50409.1"/>
    <property type="molecule type" value="Genomic_DNA"/>
</dbReference>
<evidence type="ECO:0000313" key="1">
    <source>
        <dbReference type="EMBL" id="KKI50409.1"/>
    </source>
</evidence>
<reference evidence="1 2" key="1">
    <citation type="submission" date="2015-04" db="EMBL/GenBank/DDBJ databases">
        <title>Draft genome sequence of bacteremic isolate Catabacter hongkongensis type strain HKU16T.</title>
        <authorList>
            <person name="Lau S.K."/>
            <person name="Teng J.L."/>
            <person name="Huang Y."/>
            <person name="Curreem S.O."/>
            <person name="Tsui S.K."/>
            <person name="Woo P.C."/>
        </authorList>
    </citation>
    <scope>NUCLEOTIDE SEQUENCE [LARGE SCALE GENOMIC DNA]</scope>
    <source>
        <strain evidence="1 2">HKU16</strain>
    </source>
</reference>
<gene>
    <name evidence="1" type="ORF">CHK_2472</name>
</gene>
<evidence type="ECO:0000313" key="2">
    <source>
        <dbReference type="Proteomes" id="UP000034076"/>
    </source>
</evidence>
<protein>
    <submittedName>
        <fullName evidence="1">Uncharacterized protein</fullName>
    </submittedName>
</protein>